<comment type="caution">
    <text evidence="2">The sequence shown here is derived from an EMBL/GenBank/DDBJ whole genome shotgun (WGS) entry which is preliminary data.</text>
</comment>
<feature type="region of interest" description="Disordered" evidence="1">
    <location>
        <begin position="133"/>
        <end position="193"/>
    </location>
</feature>
<evidence type="ECO:0000256" key="1">
    <source>
        <dbReference type="SAM" id="MobiDB-lite"/>
    </source>
</evidence>
<evidence type="ECO:0008006" key="4">
    <source>
        <dbReference type="Google" id="ProtNLM"/>
    </source>
</evidence>
<gene>
    <name evidence="2" type="ORF">Q7A36_07315</name>
</gene>
<proteinExistence type="predicted"/>
<organism evidence="2 3">
    <name type="scientific">Paracraurococcus lichenis</name>
    <dbReference type="NCBI Taxonomy" id="3064888"/>
    <lineage>
        <taxon>Bacteria</taxon>
        <taxon>Pseudomonadati</taxon>
        <taxon>Pseudomonadota</taxon>
        <taxon>Alphaproteobacteria</taxon>
        <taxon>Acetobacterales</taxon>
        <taxon>Roseomonadaceae</taxon>
        <taxon>Paracraurococcus</taxon>
    </lineage>
</organism>
<feature type="compositionally biased region" description="Low complexity" evidence="1">
    <location>
        <begin position="65"/>
        <end position="74"/>
    </location>
</feature>
<dbReference type="RefSeq" id="WP_305103010.1">
    <property type="nucleotide sequence ID" value="NZ_JAUTWS010000005.1"/>
</dbReference>
<feature type="compositionally biased region" description="Pro residues" evidence="1">
    <location>
        <begin position="141"/>
        <end position="151"/>
    </location>
</feature>
<dbReference type="EMBL" id="JAUTWS010000005">
    <property type="protein sequence ID" value="MDO9708144.1"/>
    <property type="molecule type" value="Genomic_DNA"/>
</dbReference>
<sequence>MGLHGTPPVSATRRWRLLWPWLLLLPGCEALYQPTPFDRLFDPARYAAPAPAPAPPAPPEPAAAPPETVVAMAPIPDPPEATPAAARAAGPEPAAAPAESEETRLRHALRRNPWLTRFWSELTAAQQVRVERGLRRAGTPPAEPVGTPPEGPAGAWDSMGLADRARLVLGPAGAPEAPGPAERREGSSWASRP</sequence>
<keyword evidence="3" id="KW-1185">Reference proteome</keyword>
<feature type="region of interest" description="Disordered" evidence="1">
    <location>
        <begin position="49"/>
        <end position="107"/>
    </location>
</feature>
<name>A0ABT9DW74_9PROT</name>
<feature type="compositionally biased region" description="Pro residues" evidence="1">
    <location>
        <begin position="50"/>
        <end position="64"/>
    </location>
</feature>
<feature type="compositionally biased region" description="Low complexity" evidence="1">
    <location>
        <begin position="170"/>
        <end position="180"/>
    </location>
</feature>
<evidence type="ECO:0000313" key="2">
    <source>
        <dbReference type="EMBL" id="MDO9708144.1"/>
    </source>
</evidence>
<evidence type="ECO:0000313" key="3">
    <source>
        <dbReference type="Proteomes" id="UP001243009"/>
    </source>
</evidence>
<dbReference type="Proteomes" id="UP001243009">
    <property type="component" value="Unassembled WGS sequence"/>
</dbReference>
<protein>
    <recommendedName>
        <fullName evidence="4">DUF3106 domain-containing protein</fullName>
    </recommendedName>
</protein>
<feature type="compositionally biased region" description="Low complexity" evidence="1">
    <location>
        <begin position="82"/>
        <end position="98"/>
    </location>
</feature>
<accession>A0ABT9DW74</accession>
<reference evidence="2 3" key="1">
    <citation type="submission" date="2023-08" db="EMBL/GenBank/DDBJ databases">
        <title>The draft genome sequence of Paracraurococcus sp. LOR1-02.</title>
        <authorList>
            <person name="Kingkaew E."/>
            <person name="Tanasupawat S."/>
        </authorList>
    </citation>
    <scope>NUCLEOTIDE SEQUENCE [LARGE SCALE GENOMIC DNA]</scope>
    <source>
        <strain evidence="2 3">LOR1-02</strain>
    </source>
</reference>